<evidence type="ECO:0000313" key="3">
    <source>
        <dbReference type="Proteomes" id="UP000196708"/>
    </source>
</evidence>
<dbReference type="EMBL" id="CP018836">
    <property type="protein sequence ID" value="ASA57889.1"/>
    <property type="molecule type" value="Genomic_DNA"/>
</dbReference>
<reference evidence="2 3" key="1">
    <citation type="submission" date="2016-12" db="EMBL/GenBank/DDBJ databases">
        <authorList>
            <person name="Song W.-J."/>
            <person name="Kurnit D.M."/>
        </authorList>
    </citation>
    <scope>NUCLEOTIDE SEQUENCE [LARGE SCALE GENOMIC DNA]</scope>
    <source>
        <strain evidence="2 3">ATCC 43942</strain>
    </source>
</reference>
<evidence type="ECO:0000313" key="2">
    <source>
        <dbReference type="EMBL" id="ASA57889.1"/>
    </source>
</evidence>
<dbReference type="KEGG" id="vga:BSQ33_19430"/>
<dbReference type="OrthoDB" id="6103199at2"/>
<protein>
    <recommendedName>
        <fullName evidence="4">DUF3313 domain-containing protein</fullName>
    </recommendedName>
</protein>
<evidence type="ECO:0000256" key="1">
    <source>
        <dbReference type="SAM" id="SignalP"/>
    </source>
</evidence>
<dbReference type="Proteomes" id="UP000196708">
    <property type="component" value="Chromosome 2"/>
</dbReference>
<dbReference type="AlphaFoldDB" id="A0A1Z2SL63"/>
<proteinExistence type="predicted"/>
<feature type="chain" id="PRO_5013029154" description="DUF3313 domain-containing protein" evidence="1">
    <location>
        <begin position="24"/>
        <end position="185"/>
    </location>
</feature>
<accession>A0A1Z2SL63</accession>
<gene>
    <name evidence="2" type="ORF">BSQ33_19430</name>
</gene>
<keyword evidence="1" id="KW-0732">Signal</keyword>
<feature type="signal peptide" evidence="1">
    <location>
        <begin position="1"/>
        <end position="23"/>
    </location>
</feature>
<evidence type="ECO:0008006" key="4">
    <source>
        <dbReference type="Google" id="ProtNLM"/>
    </source>
</evidence>
<sequence>MLRSLLICTCILFFAGCSSHSMYNYYVEPVPITKGVTKYKLGTVKVNLTLGHGAIEGDETFASEEVLNQEFFDDIQKYMQEQGILAASENQESPTVDITIDYKRTFNIGGKALRKPEISHHVVVSQNGKKLADFGMSHYTTKYAYFEEAAVDFKILSFLWDEKDEPKDVDLASQLMIKELAGLGK</sequence>
<organism evidence="2 3">
    <name type="scientific">Vibrio gazogenes</name>
    <dbReference type="NCBI Taxonomy" id="687"/>
    <lineage>
        <taxon>Bacteria</taxon>
        <taxon>Pseudomonadati</taxon>
        <taxon>Pseudomonadota</taxon>
        <taxon>Gammaproteobacteria</taxon>
        <taxon>Vibrionales</taxon>
        <taxon>Vibrionaceae</taxon>
        <taxon>Vibrio</taxon>
    </lineage>
</organism>
<dbReference type="RefSeq" id="WP_088134986.1">
    <property type="nucleotide sequence ID" value="NZ_CP018836.1"/>
</dbReference>
<name>A0A1Z2SL63_VIBGA</name>
<dbReference type="PROSITE" id="PS51257">
    <property type="entry name" value="PROKAR_LIPOPROTEIN"/>
    <property type="match status" value="1"/>
</dbReference>